<feature type="compositionally biased region" description="Basic residues" evidence="1">
    <location>
        <begin position="1"/>
        <end position="10"/>
    </location>
</feature>
<evidence type="ECO:0000313" key="2">
    <source>
        <dbReference type="EMBL" id="GMN40518.1"/>
    </source>
</evidence>
<dbReference type="InterPro" id="IPR007789">
    <property type="entry name" value="DUF688"/>
</dbReference>
<accession>A0AA87ZQG9</accession>
<feature type="region of interest" description="Disordered" evidence="1">
    <location>
        <begin position="1"/>
        <end position="26"/>
    </location>
</feature>
<name>A0AA87ZQG9_FICCA</name>
<protein>
    <submittedName>
        <fullName evidence="2">Uncharacterized protein</fullName>
    </submittedName>
</protein>
<dbReference type="Proteomes" id="UP001187192">
    <property type="component" value="Unassembled WGS sequence"/>
</dbReference>
<gene>
    <name evidence="2" type="ORF">TIFTF001_009741</name>
</gene>
<reference evidence="2" key="1">
    <citation type="submission" date="2023-07" db="EMBL/GenBank/DDBJ databases">
        <title>draft genome sequence of fig (Ficus carica).</title>
        <authorList>
            <person name="Takahashi T."/>
            <person name="Nishimura K."/>
        </authorList>
    </citation>
    <scope>NUCLEOTIDE SEQUENCE</scope>
</reference>
<comment type="caution">
    <text evidence="2">The sequence shown here is derived from an EMBL/GenBank/DDBJ whole genome shotgun (WGS) entry which is preliminary data.</text>
</comment>
<dbReference type="PANTHER" id="PTHR33257:SF58">
    <property type="entry name" value="REJ DOMAIN-CONTAINING PROTEIN"/>
    <property type="match status" value="1"/>
</dbReference>
<dbReference type="Pfam" id="PF05097">
    <property type="entry name" value="DUF688"/>
    <property type="match status" value="1"/>
</dbReference>
<proteinExistence type="predicted"/>
<dbReference type="EMBL" id="BTGU01000011">
    <property type="protein sequence ID" value="GMN40518.1"/>
    <property type="molecule type" value="Genomic_DNA"/>
</dbReference>
<evidence type="ECO:0000256" key="1">
    <source>
        <dbReference type="SAM" id="MobiDB-lite"/>
    </source>
</evidence>
<organism evidence="2 3">
    <name type="scientific">Ficus carica</name>
    <name type="common">Common fig</name>
    <dbReference type="NCBI Taxonomy" id="3494"/>
    <lineage>
        <taxon>Eukaryota</taxon>
        <taxon>Viridiplantae</taxon>
        <taxon>Streptophyta</taxon>
        <taxon>Embryophyta</taxon>
        <taxon>Tracheophyta</taxon>
        <taxon>Spermatophyta</taxon>
        <taxon>Magnoliopsida</taxon>
        <taxon>eudicotyledons</taxon>
        <taxon>Gunneridae</taxon>
        <taxon>Pentapetalae</taxon>
        <taxon>rosids</taxon>
        <taxon>fabids</taxon>
        <taxon>Rosales</taxon>
        <taxon>Moraceae</taxon>
        <taxon>Ficeae</taxon>
        <taxon>Ficus</taxon>
    </lineage>
</organism>
<evidence type="ECO:0000313" key="3">
    <source>
        <dbReference type="Proteomes" id="UP001187192"/>
    </source>
</evidence>
<dbReference type="AlphaFoldDB" id="A0AA87ZQG9"/>
<sequence>MFNMNGKKKSDHQLPQKKPLQIQQDDKFFSRLLSRENSIAHPSSRLLYYGRRPGSVPFLWESEPGTPKSKSHGDDDNSIVLRPPLTPPPSYYFNSHKNNAINKRPRASNLLNTLFPKKINNFSLNKKTPNYNINTSPNSFWSSSENSSMLVSLTGSDSSSAAAAGFRGRSGASRFSSSSSSTSFDWRGDHEENHHEVGSPNSTLCFGCYRL</sequence>
<feature type="region of interest" description="Disordered" evidence="1">
    <location>
        <begin position="60"/>
        <end position="79"/>
    </location>
</feature>
<dbReference type="PANTHER" id="PTHR33257">
    <property type="entry name" value="OS05G0165500 PROTEIN"/>
    <property type="match status" value="1"/>
</dbReference>
<keyword evidence="3" id="KW-1185">Reference proteome</keyword>